<dbReference type="Proteomes" id="UP001055514">
    <property type="component" value="Chromosome"/>
</dbReference>
<dbReference type="GO" id="GO:0009307">
    <property type="term" value="P:DNA restriction-modification system"/>
    <property type="evidence" value="ECO:0007669"/>
    <property type="project" value="InterPro"/>
</dbReference>
<dbReference type="Gene3D" id="1.10.10.2910">
    <property type="match status" value="1"/>
</dbReference>
<dbReference type="Pfam" id="PF06114">
    <property type="entry name" value="Peptidase_M78"/>
    <property type="match status" value="1"/>
</dbReference>
<reference evidence="3" key="1">
    <citation type="submission" date="2022-04" db="EMBL/GenBank/DDBJ databases">
        <title>Emergence of ST220 Acinetobacter pittii strain in bloodstream infection, which co-producing chromosomal NDM-1 and OXA-820 carbapenemases.</title>
        <authorList>
            <person name="Tian C."/>
            <person name="Xing M."/>
            <person name="Fu L."/>
            <person name="Xia D."/>
        </authorList>
    </citation>
    <scope>NUCLEOTIDE SEQUENCE</scope>
    <source>
        <strain evidence="3">TCM</strain>
    </source>
</reference>
<dbReference type="InterPro" id="IPR007560">
    <property type="entry name" value="Restrct_endonuc_IV_Mrr"/>
</dbReference>
<dbReference type="AlphaFoldDB" id="A0AAE9S878"/>
<dbReference type="EMBL" id="CP095407">
    <property type="protein sequence ID" value="USU93955.1"/>
    <property type="molecule type" value="Genomic_DNA"/>
</dbReference>
<protein>
    <submittedName>
        <fullName evidence="3">ImmA/IrrE family metallo-endopeptidase</fullName>
    </submittedName>
</protein>
<evidence type="ECO:0000259" key="2">
    <source>
        <dbReference type="Pfam" id="PF06114"/>
    </source>
</evidence>
<proteinExistence type="predicted"/>
<name>A0AAE9S878_ACIPI</name>
<dbReference type="GO" id="GO:0004519">
    <property type="term" value="F:endonuclease activity"/>
    <property type="evidence" value="ECO:0007669"/>
    <property type="project" value="InterPro"/>
</dbReference>
<accession>A0AAE9S878</accession>
<dbReference type="InterPro" id="IPR011856">
    <property type="entry name" value="tRNA_endonuc-like_dom_sf"/>
</dbReference>
<evidence type="ECO:0000313" key="4">
    <source>
        <dbReference type="Proteomes" id="UP001055514"/>
    </source>
</evidence>
<dbReference type="Gene3D" id="3.40.1350.10">
    <property type="match status" value="1"/>
</dbReference>
<evidence type="ECO:0000259" key="1">
    <source>
        <dbReference type="Pfam" id="PF04471"/>
    </source>
</evidence>
<sequence length="432" mass="50268">MDTKKKGDIFENFVFDYFSALIQKGYMGLNPSHTKIYKQKKYYSKDREDYIIFDVAIEVYLLDQPAPYITMLIECKNYSNNVPVDDIEEFSAKVSQVGLHNIIAIFITTQGFQKSALNVAKNRKIGLWRIANTQEKHEVILNRTINRIKNNDEIISNALTSENFQDISSTNIFIQTPLRFTSIPKDLIYDFLSLQKDVSPKEFFTQHRVNSYSKTIPYKSKKELSILAENLFDKFYKNDEIDLNDIINTLGYKLIEIDTPEHPNIIGKLETKLKTITIFGSGFFSQHQINFAKAHEIAHIFLNHSKYIISESFSPAMESHSVDIEITQNIDRLEFQANYFAGCLLLPENRLKATLNYYLQHYGIRNRGFAPLYIDSQPCNFENYRKIILPLTEIFNVSQETMKIRLTELGLAQFAFQPTSPHKVKRSYIDRF</sequence>
<feature type="domain" description="IrrE N-terminal-like" evidence="2">
    <location>
        <begin position="290"/>
        <end position="404"/>
    </location>
</feature>
<dbReference type="Pfam" id="PF04471">
    <property type="entry name" value="Mrr_cat"/>
    <property type="match status" value="1"/>
</dbReference>
<dbReference type="SUPFAM" id="SSF52980">
    <property type="entry name" value="Restriction endonuclease-like"/>
    <property type="match status" value="1"/>
</dbReference>
<evidence type="ECO:0000313" key="3">
    <source>
        <dbReference type="EMBL" id="USU93955.1"/>
    </source>
</evidence>
<dbReference type="InterPro" id="IPR011335">
    <property type="entry name" value="Restrct_endonuc-II-like"/>
</dbReference>
<organism evidence="3 4">
    <name type="scientific">Acinetobacter pittii</name>
    <name type="common">Acinetobacter genomosp. 3</name>
    <dbReference type="NCBI Taxonomy" id="48296"/>
    <lineage>
        <taxon>Bacteria</taxon>
        <taxon>Pseudomonadati</taxon>
        <taxon>Pseudomonadota</taxon>
        <taxon>Gammaproteobacteria</taxon>
        <taxon>Moraxellales</taxon>
        <taxon>Moraxellaceae</taxon>
        <taxon>Acinetobacter</taxon>
        <taxon>Acinetobacter calcoaceticus/baumannii complex</taxon>
    </lineage>
</organism>
<dbReference type="RefSeq" id="WP_032056934.1">
    <property type="nucleotide sequence ID" value="NZ_CP029610.1"/>
</dbReference>
<gene>
    <name evidence="3" type="ORF">MWH18_16665</name>
</gene>
<dbReference type="InterPro" id="IPR010359">
    <property type="entry name" value="IrrE_HExxH"/>
</dbReference>
<dbReference type="GO" id="GO:0003677">
    <property type="term" value="F:DNA binding"/>
    <property type="evidence" value="ECO:0007669"/>
    <property type="project" value="InterPro"/>
</dbReference>
<feature type="domain" description="Restriction endonuclease type IV Mrr" evidence="1">
    <location>
        <begin position="67"/>
        <end position="129"/>
    </location>
</feature>